<dbReference type="GeneID" id="20642655"/>
<dbReference type="KEGG" id="psoj:PHYSODRAFT_306168"/>
<dbReference type="AlphaFoldDB" id="G5A869"/>
<reference evidence="2 3" key="1">
    <citation type="journal article" date="2006" name="Science">
        <title>Phytophthora genome sequences uncover evolutionary origins and mechanisms of pathogenesis.</title>
        <authorList>
            <person name="Tyler B.M."/>
            <person name="Tripathy S."/>
            <person name="Zhang X."/>
            <person name="Dehal P."/>
            <person name="Jiang R.H."/>
            <person name="Aerts A."/>
            <person name="Arredondo F.D."/>
            <person name="Baxter L."/>
            <person name="Bensasson D."/>
            <person name="Beynon J.L."/>
            <person name="Chapman J."/>
            <person name="Damasceno C.M."/>
            <person name="Dorrance A.E."/>
            <person name="Dou D."/>
            <person name="Dickerman A.W."/>
            <person name="Dubchak I.L."/>
            <person name="Garbelotto M."/>
            <person name="Gijzen M."/>
            <person name="Gordon S.G."/>
            <person name="Govers F."/>
            <person name="Grunwald N.J."/>
            <person name="Huang W."/>
            <person name="Ivors K.L."/>
            <person name="Jones R.W."/>
            <person name="Kamoun S."/>
            <person name="Krampis K."/>
            <person name="Lamour K.H."/>
            <person name="Lee M.K."/>
            <person name="McDonald W.H."/>
            <person name="Medina M."/>
            <person name="Meijer H.J."/>
            <person name="Nordberg E.K."/>
            <person name="Maclean D.J."/>
            <person name="Ospina-Giraldo M.D."/>
            <person name="Morris P.F."/>
            <person name="Phuntumart V."/>
            <person name="Putnam N.H."/>
            <person name="Rash S."/>
            <person name="Rose J.K."/>
            <person name="Sakihama Y."/>
            <person name="Salamov A.A."/>
            <person name="Savidor A."/>
            <person name="Scheuring C.F."/>
            <person name="Smith B.M."/>
            <person name="Sobral B.W."/>
            <person name="Terry A."/>
            <person name="Torto-Alalibo T.A."/>
            <person name="Win J."/>
            <person name="Xu Z."/>
            <person name="Zhang H."/>
            <person name="Grigoriev I.V."/>
            <person name="Rokhsar D.S."/>
            <person name="Boore J.L."/>
        </authorList>
    </citation>
    <scope>NUCLEOTIDE SEQUENCE [LARGE SCALE GENOMIC DNA]</scope>
    <source>
        <strain evidence="2 3">P6497</strain>
    </source>
</reference>
<dbReference type="Proteomes" id="UP000002640">
    <property type="component" value="Unassembled WGS sequence"/>
</dbReference>
<evidence type="ECO:0000313" key="2">
    <source>
        <dbReference type="EMBL" id="EGZ08095.1"/>
    </source>
</evidence>
<dbReference type="InParanoid" id="G5A869"/>
<feature type="signal peptide" evidence="1">
    <location>
        <begin position="1"/>
        <end position="24"/>
    </location>
</feature>
<accession>G5A869</accession>
<gene>
    <name evidence="2" type="ORF">PHYSODRAFT_306168</name>
</gene>
<evidence type="ECO:0000313" key="3">
    <source>
        <dbReference type="Proteomes" id="UP000002640"/>
    </source>
</evidence>
<proteinExistence type="predicted"/>
<feature type="chain" id="PRO_5003473291" evidence="1">
    <location>
        <begin position="25"/>
        <end position="336"/>
    </location>
</feature>
<keyword evidence="3" id="KW-1185">Reference proteome</keyword>
<dbReference type="RefSeq" id="XP_009536267.1">
    <property type="nucleotide sequence ID" value="XM_009537972.1"/>
</dbReference>
<organism evidence="2 3">
    <name type="scientific">Phytophthora sojae (strain P6497)</name>
    <name type="common">Soybean stem and root rot agent</name>
    <name type="synonym">Phytophthora megasperma f. sp. glycines</name>
    <dbReference type="NCBI Taxonomy" id="1094619"/>
    <lineage>
        <taxon>Eukaryota</taxon>
        <taxon>Sar</taxon>
        <taxon>Stramenopiles</taxon>
        <taxon>Oomycota</taxon>
        <taxon>Peronosporomycetes</taxon>
        <taxon>Peronosporales</taxon>
        <taxon>Peronosporaceae</taxon>
        <taxon>Phytophthora</taxon>
    </lineage>
</organism>
<keyword evidence="1" id="KW-0732">Signal</keyword>
<dbReference type="EMBL" id="JH159161">
    <property type="protein sequence ID" value="EGZ08095.1"/>
    <property type="molecule type" value="Genomic_DNA"/>
</dbReference>
<sequence length="336" mass="38570">MEKRWGVLAPWTSVLRLLFHPLDASGRSLPPLFSLRKEWDAERDCEILVRYQAELHACATAEACVRDLVQHCGVHQHHKPRRAYINALAKIAAMDKRLREDKPGVEIRVPIETKSGFDGLSTIRKAERMIQEEWRESSQLEVQPLLMRCTFVLQPVVVNELEKNTIDSAMTAKYRALDTANGSNKLKKQHAFGQLMTSLIDSTRRRRELPTTLTLDIEVVNPNKMRQIDTLSITTYRIPPRKKIEAMLSAMARSQSTRKLTLSLLMNLNDVGDTAHWWKWVAYAFFSKRACSSLDELALTWISSMTVNDIEAFCSVLESEHPEEDHEGWSRSEMQP</sequence>
<evidence type="ECO:0000256" key="1">
    <source>
        <dbReference type="SAM" id="SignalP"/>
    </source>
</evidence>
<protein>
    <submittedName>
        <fullName evidence="2">Uncharacterized protein</fullName>
    </submittedName>
</protein>
<name>G5A869_PHYSP</name>